<protein>
    <submittedName>
        <fullName evidence="2">Type I secretion system membrane fusion protein PrsE</fullName>
    </submittedName>
</protein>
<evidence type="ECO:0000259" key="1">
    <source>
        <dbReference type="Pfam" id="PF26002"/>
    </source>
</evidence>
<evidence type="ECO:0000313" key="2">
    <source>
        <dbReference type="EMBL" id="OIQ63569.1"/>
    </source>
</evidence>
<dbReference type="AlphaFoldDB" id="A0A1J5NWH3"/>
<name>A0A1J5NWH3_9ZZZZ</name>
<dbReference type="Gene3D" id="2.40.30.170">
    <property type="match status" value="1"/>
</dbReference>
<comment type="caution">
    <text evidence="2">The sequence shown here is derived from an EMBL/GenBank/DDBJ whole genome shotgun (WGS) entry which is preliminary data.</text>
</comment>
<dbReference type="EMBL" id="MLJW01008892">
    <property type="protein sequence ID" value="OIQ63569.1"/>
    <property type="molecule type" value="Genomic_DNA"/>
</dbReference>
<reference evidence="2" key="1">
    <citation type="submission" date="2016-10" db="EMBL/GenBank/DDBJ databases">
        <title>Sequence of Gallionella enrichment culture.</title>
        <authorList>
            <person name="Poehlein A."/>
            <person name="Muehling M."/>
            <person name="Daniel R."/>
        </authorList>
    </citation>
    <scope>NUCLEOTIDE SEQUENCE</scope>
</reference>
<dbReference type="Pfam" id="PF26002">
    <property type="entry name" value="Beta-barrel_AprE"/>
    <property type="match status" value="1"/>
</dbReference>
<dbReference type="InterPro" id="IPR058982">
    <property type="entry name" value="Beta-barrel_AprE"/>
</dbReference>
<dbReference type="PANTHER" id="PTHR30386">
    <property type="entry name" value="MEMBRANE FUSION SUBUNIT OF EMRAB-TOLC MULTIDRUG EFFLUX PUMP"/>
    <property type="match status" value="1"/>
</dbReference>
<accession>A0A1J5NWH3</accession>
<organism evidence="2">
    <name type="scientific">mine drainage metagenome</name>
    <dbReference type="NCBI Taxonomy" id="410659"/>
    <lineage>
        <taxon>unclassified sequences</taxon>
        <taxon>metagenomes</taxon>
        <taxon>ecological metagenomes</taxon>
    </lineage>
</organism>
<gene>
    <name evidence="2" type="primary">prsE_6</name>
    <name evidence="2" type="ORF">GALL_548900</name>
</gene>
<proteinExistence type="predicted"/>
<sequence>MAKLTGSYNSLLASRAGAEAKKIELEIGLAKLTSARREDAITQLRDLASRELDLTAHLQALTKKIGRLTIRAPISGIVYGLAVTRAHSVIRAADTVLSIVPQDRPLLITVHVAPVNVEEVSAGQLVRLHFSAFTGRTAPELTGRLRDLSADAFKDDRTGQSYYRAEIVLSPDATAELNGKAILPGMPVQAFIQTGEHTPLAYLLKPLREYFDQAMHDS</sequence>
<dbReference type="PANTHER" id="PTHR30386:SF17">
    <property type="entry name" value="ALKALINE PROTEASE SECRETION PROTEIN APRE"/>
    <property type="match status" value="1"/>
</dbReference>
<dbReference type="PRINTS" id="PR01490">
    <property type="entry name" value="RTXTOXIND"/>
</dbReference>
<dbReference type="SUPFAM" id="SSF111369">
    <property type="entry name" value="HlyD-like secretion proteins"/>
    <property type="match status" value="1"/>
</dbReference>
<dbReference type="InterPro" id="IPR050739">
    <property type="entry name" value="MFP"/>
</dbReference>
<feature type="domain" description="AprE-like beta-barrel" evidence="1">
    <location>
        <begin position="106"/>
        <end position="195"/>
    </location>
</feature>